<dbReference type="SUPFAM" id="SSF51419">
    <property type="entry name" value="PLP-binding barrel"/>
    <property type="match status" value="1"/>
</dbReference>
<evidence type="ECO:0000313" key="5">
    <source>
        <dbReference type="Proteomes" id="UP000198647"/>
    </source>
</evidence>
<dbReference type="InterPro" id="IPR029066">
    <property type="entry name" value="PLP-binding_barrel"/>
</dbReference>
<dbReference type="InterPro" id="IPR009006">
    <property type="entry name" value="Ala_racemase/Decarboxylase_C"/>
</dbReference>
<proteinExistence type="predicted"/>
<dbReference type="InterPro" id="IPR000183">
    <property type="entry name" value="Orn/DAP/Arg_de-COase"/>
</dbReference>
<dbReference type="SUPFAM" id="SSF50621">
    <property type="entry name" value="Alanine racemase C-terminal domain-like"/>
    <property type="match status" value="1"/>
</dbReference>
<dbReference type="Gene3D" id="3.20.20.10">
    <property type="entry name" value="Alanine racemase"/>
    <property type="match status" value="1"/>
</dbReference>
<feature type="domain" description="Orn/DAP/Arg decarboxylase 2 N-terminal" evidence="3">
    <location>
        <begin position="25"/>
        <end position="261"/>
    </location>
</feature>
<comment type="cofactor">
    <cofactor evidence="1">
        <name>pyridoxal 5'-phosphate</name>
        <dbReference type="ChEBI" id="CHEBI:597326"/>
    </cofactor>
</comment>
<keyword evidence="2" id="KW-0663">Pyridoxal phosphate</keyword>
<dbReference type="PANTHER" id="PTHR43727:SF2">
    <property type="entry name" value="GROUP IV DECARBOXYLASE"/>
    <property type="match status" value="1"/>
</dbReference>
<dbReference type="CDD" id="cd06843">
    <property type="entry name" value="PLPDE_III_PvsE_like"/>
    <property type="match status" value="1"/>
</dbReference>
<reference evidence="4 5" key="1">
    <citation type="submission" date="2016-10" db="EMBL/GenBank/DDBJ databases">
        <authorList>
            <person name="Varghese N."/>
            <person name="Submissions S."/>
        </authorList>
    </citation>
    <scope>NUCLEOTIDE SEQUENCE [LARGE SCALE GENOMIC DNA]</scope>
    <source>
        <strain evidence="4 5">DSM 20748</strain>
    </source>
</reference>
<dbReference type="InterPro" id="IPR022644">
    <property type="entry name" value="De-COase2_N"/>
</dbReference>
<dbReference type="RefSeq" id="WP_093106968.1">
    <property type="nucleotide sequence ID" value="NZ_FNOS01000003.1"/>
</dbReference>
<name>A0A1H3FEP4_9BACI</name>
<sequence length="383" mass="43090">MEAVREYIQNQNSSVCAYIYDLPGLKERAEKMKAGLPGHCRLYYAVKANPDPEIIRTLEPVVDGFEIASGGEMDRTWNGPRIFGGPSKKEEEVMRALEDPDMLLNVESFQDLRRTAYLAGKKDRTANVLLRVNLKEDVSESRLKMSGVPTQFGVEEEWMPSLIEEALASPHISIQGFHFHAMSNNLDAGVHVAFAELAVRKALQWQEAYDLETSVIDLGGGFGINYWNPEDPFDWSTFAKGITEIDTKGHELILEVGRYMTSDSGFYVTEVVDVKENHGQAFAVVRGGTHHLRFPAAWKISQPFYVVAKDEWEYPFARPGVENTEVVIAGELCTPNDLLVRGEYVTSLRAGDTVVFTQAGAYAWTISHHDFLSHPHPEFIYIR</sequence>
<organism evidence="4 5">
    <name type="scientific">Salimicrobium album</name>
    <dbReference type="NCBI Taxonomy" id="50717"/>
    <lineage>
        <taxon>Bacteria</taxon>
        <taxon>Bacillati</taxon>
        <taxon>Bacillota</taxon>
        <taxon>Bacilli</taxon>
        <taxon>Bacillales</taxon>
        <taxon>Bacillaceae</taxon>
        <taxon>Salimicrobium</taxon>
    </lineage>
</organism>
<dbReference type="Proteomes" id="UP000198647">
    <property type="component" value="Unassembled WGS sequence"/>
</dbReference>
<dbReference type="EMBL" id="FNOS01000003">
    <property type="protein sequence ID" value="SDX88644.1"/>
    <property type="molecule type" value="Genomic_DNA"/>
</dbReference>
<dbReference type="PANTHER" id="PTHR43727">
    <property type="entry name" value="DIAMINOPIMELATE DECARBOXYLASE"/>
    <property type="match status" value="1"/>
</dbReference>
<keyword evidence="5" id="KW-1185">Reference proteome</keyword>
<dbReference type="Gene3D" id="2.40.37.10">
    <property type="entry name" value="Lyase, Ornithine Decarboxylase, Chain A, domain 1"/>
    <property type="match status" value="1"/>
</dbReference>
<accession>A0A1H3FEP4</accession>
<evidence type="ECO:0000313" key="4">
    <source>
        <dbReference type="EMBL" id="SDX88644.1"/>
    </source>
</evidence>
<dbReference type="Pfam" id="PF02784">
    <property type="entry name" value="Orn_Arg_deC_N"/>
    <property type="match status" value="1"/>
</dbReference>
<protein>
    <submittedName>
        <fullName evidence="4">Diaminopimelate decarboxylase</fullName>
    </submittedName>
</protein>
<comment type="caution">
    <text evidence="4">The sequence shown here is derived from an EMBL/GenBank/DDBJ whole genome shotgun (WGS) entry which is preliminary data.</text>
</comment>
<gene>
    <name evidence="4" type="ORF">SAMN04488081_1616</name>
</gene>
<evidence type="ECO:0000256" key="2">
    <source>
        <dbReference type="ARBA" id="ARBA00022898"/>
    </source>
</evidence>
<evidence type="ECO:0000256" key="1">
    <source>
        <dbReference type="ARBA" id="ARBA00001933"/>
    </source>
</evidence>
<dbReference type="PRINTS" id="PR01179">
    <property type="entry name" value="ODADCRBXLASE"/>
</dbReference>
<evidence type="ECO:0000259" key="3">
    <source>
        <dbReference type="Pfam" id="PF02784"/>
    </source>
</evidence>